<dbReference type="InterPro" id="IPR038885">
    <property type="entry name" value="PLB1"/>
</dbReference>
<dbReference type="EMBL" id="LIAE01008056">
    <property type="protein sequence ID" value="PAV75607.1"/>
    <property type="molecule type" value="Genomic_DNA"/>
</dbReference>
<comment type="caution">
    <text evidence="2">The sequence shown here is derived from an EMBL/GenBank/DDBJ whole genome shotgun (WGS) entry which is preliminary data.</text>
</comment>
<feature type="transmembrane region" description="Helical" evidence="1">
    <location>
        <begin position="21"/>
        <end position="41"/>
    </location>
</feature>
<keyword evidence="1" id="KW-0812">Transmembrane</keyword>
<evidence type="ECO:0000313" key="2">
    <source>
        <dbReference type="EMBL" id="PAV75607.1"/>
    </source>
</evidence>
<reference evidence="2 3" key="1">
    <citation type="journal article" date="2017" name="Curr. Biol.">
        <title>Genome architecture and evolution of a unichromosomal asexual nematode.</title>
        <authorList>
            <person name="Fradin H."/>
            <person name="Zegar C."/>
            <person name="Gutwein M."/>
            <person name="Lucas J."/>
            <person name="Kovtun M."/>
            <person name="Corcoran D."/>
            <person name="Baugh L.R."/>
            <person name="Kiontke K."/>
            <person name="Gunsalus K."/>
            <person name="Fitch D.H."/>
            <person name="Piano F."/>
        </authorList>
    </citation>
    <scope>NUCLEOTIDE SEQUENCE [LARGE SCALE GENOMIC DNA]</scope>
    <source>
        <strain evidence="2">PF1309</strain>
    </source>
</reference>
<dbReference type="Pfam" id="PF00657">
    <property type="entry name" value="Lipase_GDSL"/>
    <property type="match status" value="1"/>
</dbReference>
<dbReference type="InterPro" id="IPR035547">
    <property type="entry name" value="Phospholipase_B"/>
</dbReference>
<dbReference type="FunFam" id="3.40.50.1110:FF:000017">
    <property type="entry name" value="Protein CBG05119"/>
    <property type="match status" value="1"/>
</dbReference>
<dbReference type="SUPFAM" id="SSF52266">
    <property type="entry name" value="SGNH hydrolase"/>
    <property type="match status" value="1"/>
</dbReference>
<dbReference type="PANTHER" id="PTHR21325:SF44">
    <property type="entry name" value="TRIACYLGLYCEROL LIPASE"/>
    <property type="match status" value="1"/>
</dbReference>
<keyword evidence="1" id="KW-0472">Membrane</keyword>
<evidence type="ECO:0000313" key="3">
    <source>
        <dbReference type="Proteomes" id="UP000218231"/>
    </source>
</evidence>
<sequence>MIGNLVSLILWKRFENSVKTIIWALISATFAQLALCVLPDLGVPNYSCPGDLMKPSKSVPTNVNSVRPADIKLVMNLGDSLSVRGVLLDFIFKVQTQAGNGAGAPQGDPLAVILQYRGLACWGGGEKTLEQHVTIPNILKKYNPNLFGYAVGIGSPNVWEIAQLNVAMPGAKADDLPRQARQLVALLQQHTEKVNMNDDWKLLNIFIGGNDMCGYCSDPTLAPSICVSHIQEAIRIIYDNVPRVIVSLTGMLQLQVLRQTDATKAFCKDLHAGIGECPCEGHPEFNNTFIQGSCIEYAMDELDLSNSQTFDKDDFTLVTQPFMQYMDTPPLFPNGTINMGFFAPDCFHFSQWGHAVVSTWLWKNMMEPVGHKTMQGSISTPALPLACPDSNCPFIRTNLNSRDCSKSELADLGVPNYSCPGDLMKPSKTIPTNVNSVRPADIKVVMNLGDSLSAGNGAGAPQDDPLAVVLQYRGLACWGGGDKTLDEHASISNILKKYNPNLFGYSMGIGSPNVWEIAQLNVAMPEAFFVRIGHT</sequence>
<evidence type="ECO:0008006" key="4">
    <source>
        <dbReference type="Google" id="ProtNLM"/>
    </source>
</evidence>
<organism evidence="2 3">
    <name type="scientific">Diploscapter pachys</name>
    <dbReference type="NCBI Taxonomy" id="2018661"/>
    <lineage>
        <taxon>Eukaryota</taxon>
        <taxon>Metazoa</taxon>
        <taxon>Ecdysozoa</taxon>
        <taxon>Nematoda</taxon>
        <taxon>Chromadorea</taxon>
        <taxon>Rhabditida</taxon>
        <taxon>Rhabditina</taxon>
        <taxon>Rhabditomorpha</taxon>
        <taxon>Rhabditoidea</taxon>
        <taxon>Rhabditidae</taxon>
        <taxon>Diploscapter</taxon>
    </lineage>
</organism>
<dbReference type="InterPro" id="IPR001087">
    <property type="entry name" value="GDSL"/>
</dbReference>
<accession>A0A2A2KP43</accession>
<dbReference type="PANTHER" id="PTHR21325">
    <property type="entry name" value="PHOSPHOLIPASE B, PLB1"/>
    <property type="match status" value="1"/>
</dbReference>
<name>A0A2A2KP43_9BILA</name>
<dbReference type="AlphaFoldDB" id="A0A2A2KP43"/>
<keyword evidence="3" id="KW-1185">Reference proteome</keyword>
<dbReference type="CDD" id="cd01824">
    <property type="entry name" value="Phospholipase_B_like"/>
    <property type="match status" value="1"/>
</dbReference>
<dbReference type="OrthoDB" id="10265800at2759"/>
<dbReference type="GO" id="GO:0006644">
    <property type="term" value="P:phospholipid metabolic process"/>
    <property type="evidence" value="ECO:0007669"/>
    <property type="project" value="TreeGrafter"/>
</dbReference>
<dbReference type="STRING" id="2018661.A0A2A2KP43"/>
<proteinExistence type="predicted"/>
<protein>
    <recommendedName>
        <fullName evidence="4">Triacylglycerol lipase</fullName>
    </recommendedName>
</protein>
<gene>
    <name evidence="2" type="ORF">WR25_12603</name>
</gene>
<keyword evidence="1" id="KW-1133">Transmembrane helix</keyword>
<dbReference type="GO" id="GO:0004620">
    <property type="term" value="F:phospholipase activity"/>
    <property type="evidence" value="ECO:0007669"/>
    <property type="project" value="InterPro"/>
</dbReference>
<dbReference type="Proteomes" id="UP000218231">
    <property type="component" value="Unassembled WGS sequence"/>
</dbReference>
<evidence type="ECO:0000256" key="1">
    <source>
        <dbReference type="SAM" id="Phobius"/>
    </source>
</evidence>